<comment type="caution">
    <text evidence="1">The sequence shown here is derived from an EMBL/GenBank/DDBJ whole genome shotgun (WGS) entry which is preliminary data.</text>
</comment>
<protein>
    <submittedName>
        <fullName evidence="1">Uncharacterized protein</fullName>
    </submittedName>
</protein>
<name>A0AAV4NAW6_CAEEX</name>
<sequence length="79" mass="9865">MDFVSYEQDYLDNLWNNFKTEMQYSEELCVKYKHVDAEYVRILKEKRMRENEKKKLGATIILQRHFRRFLEAKRKQQSE</sequence>
<gene>
    <name evidence="1" type="ORF">CEXT_157991</name>
</gene>
<evidence type="ECO:0000313" key="1">
    <source>
        <dbReference type="EMBL" id="GIX81952.1"/>
    </source>
</evidence>
<organism evidence="1 2">
    <name type="scientific">Caerostris extrusa</name>
    <name type="common">Bark spider</name>
    <name type="synonym">Caerostris bankana</name>
    <dbReference type="NCBI Taxonomy" id="172846"/>
    <lineage>
        <taxon>Eukaryota</taxon>
        <taxon>Metazoa</taxon>
        <taxon>Ecdysozoa</taxon>
        <taxon>Arthropoda</taxon>
        <taxon>Chelicerata</taxon>
        <taxon>Arachnida</taxon>
        <taxon>Araneae</taxon>
        <taxon>Araneomorphae</taxon>
        <taxon>Entelegynae</taxon>
        <taxon>Araneoidea</taxon>
        <taxon>Araneidae</taxon>
        <taxon>Caerostris</taxon>
    </lineage>
</organism>
<dbReference type="Proteomes" id="UP001054945">
    <property type="component" value="Unassembled WGS sequence"/>
</dbReference>
<dbReference type="EMBL" id="BPLR01020730">
    <property type="protein sequence ID" value="GIX81952.1"/>
    <property type="molecule type" value="Genomic_DNA"/>
</dbReference>
<dbReference type="AlphaFoldDB" id="A0AAV4NAW6"/>
<keyword evidence="2" id="KW-1185">Reference proteome</keyword>
<proteinExistence type="predicted"/>
<reference evidence="1 2" key="1">
    <citation type="submission" date="2021-06" db="EMBL/GenBank/DDBJ databases">
        <title>Caerostris extrusa draft genome.</title>
        <authorList>
            <person name="Kono N."/>
            <person name="Arakawa K."/>
        </authorList>
    </citation>
    <scope>NUCLEOTIDE SEQUENCE [LARGE SCALE GENOMIC DNA]</scope>
</reference>
<accession>A0AAV4NAW6</accession>
<evidence type="ECO:0000313" key="2">
    <source>
        <dbReference type="Proteomes" id="UP001054945"/>
    </source>
</evidence>